<protein>
    <submittedName>
        <fullName evidence="1">Bacillithiol system redox-active protein YtxJ</fullName>
    </submittedName>
</protein>
<dbReference type="Proteomes" id="UP001589836">
    <property type="component" value="Unassembled WGS sequence"/>
</dbReference>
<dbReference type="InterPro" id="IPR022551">
    <property type="entry name" value="BrxC"/>
</dbReference>
<dbReference type="SUPFAM" id="SSF52833">
    <property type="entry name" value="Thioredoxin-like"/>
    <property type="match status" value="1"/>
</dbReference>
<comment type="caution">
    <text evidence="1">The sequence shown here is derived from an EMBL/GenBank/DDBJ whole genome shotgun (WGS) entry which is preliminary data.</text>
</comment>
<dbReference type="Gene3D" id="3.40.30.10">
    <property type="entry name" value="Glutaredoxin"/>
    <property type="match status" value="1"/>
</dbReference>
<dbReference type="InterPro" id="IPR036249">
    <property type="entry name" value="Thioredoxin-like_sf"/>
</dbReference>
<proteinExistence type="predicted"/>
<dbReference type="Pfam" id="PF11009">
    <property type="entry name" value="BrxC"/>
    <property type="match status" value="1"/>
</dbReference>
<sequence length="107" mass="12066">MTMETLRTRESFDKAIQEHDKLLLLKHSLTCPISASAKNAFEDYAKDTETPAYILPIQEARELSGQIADDFGVKHESPQALLFNGQQVTWNASHFNVTKDSLKKADE</sequence>
<dbReference type="NCBIfam" id="TIGR04019">
    <property type="entry name" value="B_thiol_YtxJ"/>
    <property type="match status" value="1"/>
</dbReference>
<keyword evidence="2" id="KW-1185">Reference proteome</keyword>
<dbReference type="RefSeq" id="WP_377344826.1">
    <property type="nucleotide sequence ID" value="NZ_JBHLTP010000003.1"/>
</dbReference>
<evidence type="ECO:0000313" key="2">
    <source>
        <dbReference type="Proteomes" id="UP001589836"/>
    </source>
</evidence>
<name>A0ABV6LIX2_9BACI</name>
<evidence type="ECO:0000313" key="1">
    <source>
        <dbReference type="EMBL" id="MFC0522292.1"/>
    </source>
</evidence>
<reference evidence="1 2" key="1">
    <citation type="submission" date="2024-09" db="EMBL/GenBank/DDBJ databases">
        <authorList>
            <person name="Sun Q."/>
            <person name="Mori K."/>
        </authorList>
    </citation>
    <scope>NUCLEOTIDE SEQUENCE [LARGE SCALE GENOMIC DNA]</scope>
    <source>
        <strain evidence="1 2">NCAIM B.02529</strain>
    </source>
</reference>
<organism evidence="1 2">
    <name type="scientific">Pontibacillus salicampi</name>
    <dbReference type="NCBI Taxonomy" id="1449801"/>
    <lineage>
        <taxon>Bacteria</taxon>
        <taxon>Bacillati</taxon>
        <taxon>Bacillota</taxon>
        <taxon>Bacilli</taxon>
        <taxon>Bacillales</taxon>
        <taxon>Bacillaceae</taxon>
        <taxon>Pontibacillus</taxon>
    </lineage>
</organism>
<accession>A0ABV6LIX2</accession>
<dbReference type="EMBL" id="JBHLTP010000003">
    <property type="protein sequence ID" value="MFC0522292.1"/>
    <property type="molecule type" value="Genomic_DNA"/>
</dbReference>
<gene>
    <name evidence="1" type="primary">ytxJ</name>
    <name evidence="1" type="ORF">ACFFGV_01650</name>
</gene>